<organism evidence="3 4">
    <name type="scientific">Rhizobium mesoamericanum STM3625</name>
    <dbReference type="NCBI Taxonomy" id="1211777"/>
    <lineage>
        <taxon>Bacteria</taxon>
        <taxon>Pseudomonadati</taxon>
        <taxon>Pseudomonadota</taxon>
        <taxon>Alphaproteobacteria</taxon>
        <taxon>Hyphomicrobiales</taxon>
        <taxon>Rhizobiaceae</taxon>
        <taxon>Rhizobium/Agrobacterium group</taxon>
        <taxon>Rhizobium</taxon>
    </lineage>
</organism>
<comment type="caution">
    <text evidence="3">The sequence shown here is derived from an EMBL/GenBank/DDBJ whole genome shotgun (WGS) entry which is preliminary data.</text>
</comment>
<dbReference type="Gene3D" id="3.40.50.2300">
    <property type="match status" value="1"/>
</dbReference>
<feature type="domain" description="Response regulatory" evidence="2">
    <location>
        <begin position="19"/>
        <end position="129"/>
    </location>
</feature>
<accession>K0Q1N6</accession>
<protein>
    <submittedName>
        <fullName evidence="3">Response regulator receiver protein</fullName>
    </submittedName>
</protein>
<dbReference type="Proteomes" id="UP000009319">
    <property type="component" value="Unassembled WGS sequence"/>
</dbReference>
<dbReference type="eggNOG" id="COG0784">
    <property type="taxonomic scope" value="Bacteria"/>
</dbReference>
<dbReference type="GO" id="GO:0000160">
    <property type="term" value="P:phosphorelay signal transduction system"/>
    <property type="evidence" value="ECO:0007669"/>
    <property type="project" value="InterPro"/>
</dbReference>
<feature type="modified residue" description="4-aspartylphosphate" evidence="1">
    <location>
        <position position="69"/>
    </location>
</feature>
<keyword evidence="1" id="KW-0597">Phosphoprotein</keyword>
<keyword evidence="4" id="KW-1185">Reference proteome</keyword>
<dbReference type="SMART" id="SM00448">
    <property type="entry name" value="REC"/>
    <property type="match status" value="1"/>
</dbReference>
<dbReference type="STRING" id="1211777.BN77_p10114"/>
<evidence type="ECO:0000313" key="4">
    <source>
        <dbReference type="Proteomes" id="UP000009319"/>
    </source>
</evidence>
<dbReference type="InterPro" id="IPR001789">
    <property type="entry name" value="Sig_transdc_resp-reg_receiver"/>
</dbReference>
<dbReference type="SUPFAM" id="SSF52172">
    <property type="entry name" value="CheY-like"/>
    <property type="match status" value="1"/>
</dbReference>
<dbReference type="RefSeq" id="WP_007535669.1">
    <property type="nucleotide sequence ID" value="NZ_HF536773.1"/>
</dbReference>
<name>K0Q1N6_9HYPH</name>
<dbReference type="AlphaFoldDB" id="K0Q1N6"/>
<sequence>MTRPDHHEPSPLQLLKGKRILIVEDEYFVADETRRALQAVGAKVIGPAPSVEIGMSMIDQETIDAAVLDIRLEGETVFPIAERLHALAIPFVFATAYITTDIPEKFGGYHLCEKPTALAEIATALFTPKPLGH</sequence>
<evidence type="ECO:0000313" key="3">
    <source>
        <dbReference type="EMBL" id="CCM78155.1"/>
    </source>
</evidence>
<gene>
    <name evidence="3" type="ORF">BN77_p10114</name>
</gene>
<dbReference type="HOGENOM" id="CLU_000445_69_11_5"/>
<reference evidence="3 4" key="1">
    <citation type="journal article" date="2013" name="Genome Announc.">
        <title>Draft Genome Sequence of Rhizobium mesoamericanum STM3625, a Nitrogen-Fixing Symbiont of Mimosa pudica Isolated in French Guiana (South America).</title>
        <authorList>
            <person name="Moulin L."/>
            <person name="Mornico D."/>
            <person name="Melkonian R."/>
            <person name="Klonowska A."/>
        </authorList>
    </citation>
    <scope>NUCLEOTIDE SEQUENCE [LARGE SCALE GENOMIC DNA]</scope>
    <source>
        <strain evidence="3 4">STM3625</strain>
    </source>
</reference>
<dbReference type="InterPro" id="IPR011006">
    <property type="entry name" value="CheY-like_superfamily"/>
</dbReference>
<evidence type="ECO:0000256" key="1">
    <source>
        <dbReference type="PROSITE-ProRule" id="PRU00169"/>
    </source>
</evidence>
<dbReference type="Pfam" id="PF00072">
    <property type="entry name" value="Response_reg"/>
    <property type="match status" value="1"/>
</dbReference>
<dbReference type="EMBL" id="CANI01000035">
    <property type="protein sequence ID" value="CCM78155.1"/>
    <property type="molecule type" value="Genomic_DNA"/>
</dbReference>
<proteinExistence type="predicted"/>
<evidence type="ECO:0000259" key="2">
    <source>
        <dbReference type="PROSITE" id="PS50110"/>
    </source>
</evidence>
<dbReference type="PROSITE" id="PS50110">
    <property type="entry name" value="RESPONSE_REGULATORY"/>
    <property type="match status" value="1"/>
</dbReference>